<proteinExistence type="inferred from homology"/>
<dbReference type="Gene3D" id="1.20.1250.40">
    <property type="match status" value="1"/>
</dbReference>
<dbReference type="Proteomes" id="UP000001744">
    <property type="component" value="Unassembled WGS sequence"/>
</dbReference>
<dbReference type="JaponicusDB" id="SJAG_03035">
    <property type="gene designation" value="rpc17"/>
</dbReference>
<feature type="domain" description="RNA polymerase Rpb4/RPC9 core" evidence="7">
    <location>
        <begin position="1"/>
        <end position="128"/>
    </location>
</feature>
<dbReference type="InterPro" id="IPR038324">
    <property type="entry name" value="Rpb4/RPC9_sf"/>
</dbReference>
<dbReference type="InterPro" id="IPR005574">
    <property type="entry name" value="Rpb4/RPC9"/>
</dbReference>
<dbReference type="Pfam" id="PF03874">
    <property type="entry name" value="RNA_pol_Rpb4"/>
    <property type="match status" value="1"/>
</dbReference>
<evidence type="ECO:0000256" key="5">
    <source>
        <dbReference type="ARBA" id="ARBA00023163"/>
    </source>
</evidence>
<keyword evidence="4 8" id="KW-0240">DNA-directed RNA polymerase</keyword>
<evidence type="ECO:0000256" key="2">
    <source>
        <dbReference type="ARBA" id="ARBA00006898"/>
    </source>
</evidence>
<dbReference type="InterPro" id="IPR006590">
    <property type="entry name" value="RNA_pol_Rpb4/RPC9_core"/>
</dbReference>
<evidence type="ECO:0000256" key="1">
    <source>
        <dbReference type="ARBA" id="ARBA00004123"/>
    </source>
</evidence>
<protein>
    <recommendedName>
        <fullName evidence="3">DNA-directed RNA polymerase III subunit RPC9</fullName>
    </recommendedName>
</protein>
<keyword evidence="6" id="KW-0539">Nucleus</keyword>
<gene>
    <name evidence="9" type="primary">rpc17</name>
    <name evidence="8" type="ORF">SJAG_03035</name>
</gene>
<dbReference type="OMA" id="VMIINLR"/>
<dbReference type="EMBL" id="KE651167">
    <property type="protein sequence ID" value="EEB07910.1"/>
    <property type="molecule type" value="Genomic_DNA"/>
</dbReference>
<keyword evidence="10" id="KW-1185">Reference proteome</keyword>
<evidence type="ECO:0000313" key="10">
    <source>
        <dbReference type="Proteomes" id="UP000001744"/>
    </source>
</evidence>
<dbReference type="AlphaFoldDB" id="B6K353"/>
<comment type="subcellular location">
    <subcellularLocation>
        <location evidence="1">Nucleus</location>
    </subcellularLocation>
</comment>
<reference evidence="8 10" key="1">
    <citation type="journal article" date="2011" name="Science">
        <title>Comparative functional genomics of the fission yeasts.</title>
        <authorList>
            <person name="Rhind N."/>
            <person name="Chen Z."/>
            <person name="Yassour M."/>
            <person name="Thompson D.A."/>
            <person name="Haas B.J."/>
            <person name="Habib N."/>
            <person name="Wapinski I."/>
            <person name="Roy S."/>
            <person name="Lin M.F."/>
            <person name="Heiman D.I."/>
            <person name="Young S.K."/>
            <person name="Furuya K."/>
            <person name="Guo Y."/>
            <person name="Pidoux A."/>
            <person name="Chen H.M."/>
            <person name="Robbertse B."/>
            <person name="Goldberg J.M."/>
            <person name="Aoki K."/>
            <person name="Bayne E.H."/>
            <person name="Berlin A.M."/>
            <person name="Desjardins C.A."/>
            <person name="Dobbs E."/>
            <person name="Dukaj L."/>
            <person name="Fan L."/>
            <person name="FitzGerald M.G."/>
            <person name="French C."/>
            <person name="Gujja S."/>
            <person name="Hansen K."/>
            <person name="Keifenheim D."/>
            <person name="Levin J.Z."/>
            <person name="Mosher R.A."/>
            <person name="Mueller C.A."/>
            <person name="Pfiffner J."/>
            <person name="Priest M."/>
            <person name="Russ C."/>
            <person name="Smialowska A."/>
            <person name="Swoboda P."/>
            <person name="Sykes S.M."/>
            <person name="Vaughn M."/>
            <person name="Vengrova S."/>
            <person name="Yoder R."/>
            <person name="Zeng Q."/>
            <person name="Allshire R."/>
            <person name="Baulcombe D."/>
            <person name="Birren B.W."/>
            <person name="Brown W."/>
            <person name="Ekwall K."/>
            <person name="Kellis M."/>
            <person name="Leatherwood J."/>
            <person name="Levin H."/>
            <person name="Margalit H."/>
            <person name="Martienssen R."/>
            <person name="Nieduszynski C.A."/>
            <person name="Spatafora J.W."/>
            <person name="Friedman N."/>
            <person name="Dalgaard J.Z."/>
            <person name="Baumann P."/>
            <person name="Niki H."/>
            <person name="Regev A."/>
            <person name="Nusbaum C."/>
        </authorList>
    </citation>
    <scope>NUCLEOTIDE SEQUENCE [LARGE SCALE GENOMIC DNA]</scope>
    <source>
        <strain evidence="10">yFS275 / FY16936</strain>
    </source>
</reference>
<dbReference type="GO" id="GO:0003899">
    <property type="term" value="F:DNA-directed RNA polymerase activity"/>
    <property type="evidence" value="ECO:0007669"/>
    <property type="project" value="EnsemblFungi"/>
</dbReference>
<name>B6K353_SCHJY</name>
<dbReference type="VEuPathDB" id="FungiDB:SJAG_03035"/>
<dbReference type="OrthoDB" id="1746530at2759"/>
<dbReference type="GO" id="GO:0000166">
    <property type="term" value="F:nucleotide binding"/>
    <property type="evidence" value="ECO:0007669"/>
    <property type="project" value="InterPro"/>
</dbReference>
<evidence type="ECO:0000256" key="3">
    <source>
        <dbReference type="ARBA" id="ARBA00016672"/>
    </source>
</evidence>
<evidence type="ECO:0000256" key="4">
    <source>
        <dbReference type="ARBA" id="ARBA00022478"/>
    </source>
</evidence>
<sequence>MKVLEARCAYLTNAEVFQYIRQMEEEQNERATKRGSATALVCENLRTVQFELLKYLRTLTNSEKVDEKTLLECIEKLAPFNLTKAERLMIINNKPSSQPEIYGCVEDIENRLTDEQVNKLVEAVASFP</sequence>
<dbReference type="PANTHER" id="PTHR15561:SF0">
    <property type="entry name" value="DNA-DIRECTED RNA POLYMERASE III SUBUNIT RPC9"/>
    <property type="match status" value="1"/>
</dbReference>
<comment type="similarity">
    <text evidence="2">Belongs to the eukaryotic RPC9 RNA polymerase subunit family.</text>
</comment>
<dbReference type="RefSeq" id="XP_002174203.1">
    <property type="nucleotide sequence ID" value="XM_002174167.1"/>
</dbReference>
<keyword evidence="5" id="KW-0804">Transcription</keyword>
<dbReference type="STRING" id="402676.B6K353"/>
<evidence type="ECO:0000313" key="8">
    <source>
        <dbReference type="EMBL" id="EEB07910.1"/>
    </source>
</evidence>
<dbReference type="HOGENOM" id="CLU_092529_3_1_1"/>
<dbReference type="eggNOG" id="KOG4168">
    <property type="taxonomic scope" value="Eukaryota"/>
</dbReference>
<dbReference type="SUPFAM" id="SSF47819">
    <property type="entry name" value="HRDC-like"/>
    <property type="match status" value="1"/>
</dbReference>
<dbReference type="PANTHER" id="PTHR15561">
    <property type="entry name" value="CALCITONIN GENE-RELATED PEPTIDE-RECEPTOR COMPONENT PROTEIN"/>
    <property type="match status" value="1"/>
</dbReference>
<evidence type="ECO:0000256" key="6">
    <source>
        <dbReference type="ARBA" id="ARBA00023242"/>
    </source>
</evidence>
<evidence type="ECO:0000259" key="7">
    <source>
        <dbReference type="SMART" id="SM00657"/>
    </source>
</evidence>
<dbReference type="SMART" id="SM00657">
    <property type="entry name" value="RPOL4c"/>
    <property type="match status" value="1"/>
</dbReference>
<evidence type="ECO:0000313" key="9">
    <source>
        <dbReference type="JaponicusDB" id="SJAG_03035"/>
    </source>
</evidence>
<dbReference type="InterPro" id="IPR010997">
    <property type="entry name" value="HRDC-like_sf"/>
</dbReference>
<dbReference type="GeneID" id="7048951"/>
<accession>B6K353</accession>
<organism evidence="8 10">
    <name type="scientific">Schizosaccharomyces japonicus (strain yFS275 / FY16936)</name>
    <name type="common">Fission yeast</name>
    <dbReference type="NCBI Taxonomy" id="402676"/>
    <lineage>
        <taxon>Eukaryota</taxon>
        <taxon>Fungi</taxon>
        <taxon>Dikarya</taxon>
        <taxon>Ascomycota</taxon>
        <taxon>Taphrinomycotina</taxon>
        <taxon>Schizosaccharomycetes</taxon>
        <taxon>Schizosaccharomycetales</taxon>
        <taxon>Schizosaccharomycetaceae</taxon>
        <taxon>Schizosaccharomyces</taxon>
    </lineage>
</organism>
<dbReference type="InterPro" id="IPR038846">
    <property type="entry name" value="RPC9"/>
</dbReference>
<dbReference type="GO" id="GO:0006384">
    <property type="term" value="P:transcription initiation at RNA polymerase III promoter"/>
    <property type="evidence" value="ECO:0000318"/>
    <property type="project" value="GO_Central"/>
</dbReference>
<dbReference type="GO" id="GO:0005666">
    <property type="term" value="C:RNA polymerase III complex"/>
    <property type="evidence" value="ECO:0000318"/>
    <property type="project" value="GO_Central"/>
</dbReference>